<feature type="compositionally biased region" description="Low complexity" evidence="13">
    <location>
        <begin position="14"/>
        <end position="40"/>
    </location>
</feature>
<dbReference type="Gene3D" id="2.30.22.10">
    <property type="entry name" value="Head domain of nucleotide exchange factor GrpE"/>
    <property type="match status" value="1"/>
</dbReference>
<dbReference type="EMBL" id="FLUN01000001">
    <property type="protein sequence ID" value="SBV92887.1"/>
    <property type="molecule type" value="Genomic_DNA"/>
</dbReference>
<evidence type="ECO:0000256" key="8">
    <source>
        <dbReference type="ARBA" id="ARBA00072274"/>
    </source>
</evidence>
<comment type="function">
    <text evidence="7 10 11">Participates actively in the response to hyperosmotic and heat shock by preventing the aggregation of stress-denatured proteins, in association with DnaK and GrpE. It is the nucleotide exchange factor for DnaK and may function as a thermosensor. Unfolded proteins bind initially to DnaJ; upon interaction with the DnaJ-bound protein, DnaK hydrolyzes its bound ATP, resulting in the formation of a stable complex. GrpE releases ADP from DnaK; ATP binding to DnaK triggers the release of the substrate protein, thus completing the reaction cycle. Several rounds of ATP-dependent interactions between DnaJ, DnaK and GrpE are required for fully efficient folding.</text>
</comment>
<evidence type="ECO:0000256" key="13">
    <source>
        <dbReference type="SAM" id="MobiDB-lite"/>
    </source>
</evidence>
<evidence type="ECO:0000256" key="2">
    <source>
        <dbReference type="ARBA" id="ARBA00009054"/>
    </source>
</evidence>
<evidence type="ECO:0000256" key="7">
    <source>
        <dbReference type="ARBA" id="ARBA00053401"/>
    </source>
</evidence>
<comment type="similarity">
    <text evidence="2 10 12">Belongs to the GrpE family.</text>
</comment>
<dbReference type="PANTHER" id="PTHR21237">
    <property type="entry name" value="GRPE PROTEIN"/>
    <property type="match status" value="1"/>
</dbReference>
<dbReference type="GO" id="GO:0051087">
    <property type="term" value="F:protein-folding chaperone binding"/>
    <property type="evidence" value="ECO:0007669"/>
    <property type="project" value="InterPro"/>
</dbReference>
<dbReference type="Pfam" id="PF01025">
    <property type="entry name" value="GrpE"/>
    <property type="match status" value="1"/>
</dbReference>
<dbReference type="CDD" id="cd00446">
    <property type="entry name" value="GrpE"/>
    <property type="match status" value="1"/>
</dbReference>
<reference evidence="14" key="1">
    <citation type="submission" date="2016-04" db="EMBL/GenBank/DDBJ databases">
        <authorList>
            <person name="Evans L.H."/>
            <person name="Alamgir A."/>
            <person name="Owens N."/>
            <person name="Weber N.D."/>
            <person name="Virtaneva K."/>
            <person name="Barbian K."/>
            <person name="Babar A."/>
            <person name="Rosenke K."/>
        </authorList>
    </citation>
    <scope>NUCLEOTIDE SEQUENCE</scope>
    <source>
        <strain evidence="14">86</strain>
    </source>
</reference>
<evidence type="ECO:0000256" key="11">
    <source>
        <dbReference type="RuleBase" id="RU000639"/>
    </source>
</evidence>
<accession>A0A212J0E4</accession>
<evidence type="ECO:0000256" key="10">
    <source>
        <dbReference type="HAMAP-Rule" id="MF_01151"/>
    </source>
</evidence>
<dbReference type="InterPro" id="IPR009012">
    <property type="entry name" value="GrpE_head"/>
</dbReference>
<evidence type="ECO:0000256" key="9">
    <source>
        <dbReference type="ARBA" id="ARBA00076414"/>
    </source>
</evidence>
<evidence type="ECO:0000256" key="5">
    <source>
        <dbReference type="ARBA" id="ARBA00023016"/>
    </source>
</evidence>
<evidence type="ECO:0000256" key="1">
    <source>
        <dbReference type="ARBA" id="ARBA00004496"/>
    </source>
</evidence>
<dbReference type="SUPFAM" id="SSF51064">
    <property type="entry name" value="Head domain of nucleotide exchange factor GrpE"/>
    <property type="match status" value="1"/>
</dbReference>
<dbReference type="HAMAP" id="MF_01151">
    <property type="entry name" value="GrpE"/>
    <property type="match status" value="1"/>
</dbReference>
<dbReference type="FunFam" id="2.30.22.10:FF:000001">
    <property type="entry name" value="Protein GrpE"/>
    <property type="match status" value="1"/>
</dbReference>
<dbReference type="SUPFAM" id="SSF58014">
    <property type="entry name" value="Coiled-coil domain of nucleotide exchange factor GrpE"/>
    <property type="match status" value="1"/>
</dbReference>
<evidence type="ECO:0000256" key="3">
    <source>
        <dbReference type="ARBA" id="ARBA00011738"/>
    </source>
</evidence>
<dbReference type="GO" id="GO:0006457">
    <property type="term" value="P:protein folding"/>
    <property type="evidence" value="ECO:0007669"/>
    <property type="project" value="InterPro"/>
</dbReference>
<evidence type="ECO:0000256" key="4">
    <source>
        <dbReference type="ARBA" id="ARBA00022490"/>
    </source>
</evidence>
<comment type="subcellular location">
    <subcellularLocation>
        <location evidence="1 10">Cytoplasm</location>
    </subcellularLocation>
</comment>
<dbReference type="PANTHER" id="PTHR21237:SF23">
    <property type="entry name" value="GRPE PROTEIN HOMOLOG, MITOCHONDRIAL"/>
    <property type="match status" value="1"/>
</dbReference>
<comment type="subunit">
    <text evidence="3 10">Homodimer.</text>
</comment>
<dbReference type="PROSITE" id="PS01071">
    <property type="entry name" value="GRPE"/>
    <property type="match status" value="1"/>
</dbReference>
<feature type="compositionally biased region" description="Basic and acidic residues" evidence="13">
    <location>
        <begin position="1"/>
        <end position="13"/>
    </location>
</feature>
<feature type="region of interest" description="Disordered" evidence="13">
    <location>
        <begin position="1"/>
        <end position="40"/>
    </location>
</feature>
<dbReference type="PRINTS" id="PR00773">
    <property type="entry name" value="GRPEPROTEIN"/>
</dbReference>
<evidence type="ECO:0000256" key="6">
    <source>
        <dbReference type="ARBA" id="ARBA00023186"/>
    </source>
</evidence>
<proteinExistence type="inferred from homology"/>
<dbReference type="GO" id="GO:0051082">
    <property type="term" value="F:unfolded protein binding"/>
    <property type="evidence" value="ECO:0007669"/>
    <property type="project" value="TreeGrafter"/>
</dbReference>
<dbReference type="GO" id="GO:0000774">
    <property type="term" value="F:adenyl-nucleotide exchange factor activity"/>
    <property type="evidence" value="ECO:0007669"/>
    <property type="project" value="InterPro"/>
</dbReference>
<dbReference type="AlphaFoldDB" id="A0A212J0E4"/>
<protein>
    <recommendedName>
        <fullName evidence="8 10">Protein GrpE</fullName>
    </recommendedName>
    <alternativeName>
        <fullName evidence="9 10">HSP-70 cofactor</fullName>
    </alternativeName>
</protein>
<dbReference type="InterPro" id="IPR000740">
    <property type="entry name" value="GrpE"/>
</dbReference>
<keyword evidence="6 10" id="KW-0143">Chaperone</keyword>
<dbReference type="Gene3D" id="3.90.20.20">
    <property type="match status" value="1"/>
</dbReference>
<keyword evidence="5 10" id="KW-0346">Stress response</keyword>
<name>A0A212J0E4_9FIRM</name>
<dbReference type="InterPro" id="IPR013805">
    <property type="entry name" value="GrpE_CC"/>
</dbReference>
<dbReference type="GO" id="GO:0005737">
    <property type="term" value="C:cytoplasm"/>
    <property type="evidence" value="ECO:0007669"/>
    <property type="project" value="UniProtKB-SubCell"/>
</dbReference>
<dbReference type="GO" id="GO:0042803">
    <property type="term" value="F:protein homodimerization activity"/>
    <property type="evidence" value="ECO:0007669"/>
    <property type="project" value="InterPro"/>
</dbReference>
<gene>
    <name evidence="10 14" type="primary">grpE</name>
    <name evidence="14" type="ORF">KL86CLO1_10307</name>
</gene>
<organism evidence="14">
    <name type="scientific">uncultured Eubacteriales bacterium</name>
    <dbReference type="NCBI Taxonomy" id="172733"/>
    <lineage>
        <taxon>Bacteria</taxon>
        <taxon>Bacillati</taxon>
        <taxon>Bacillota</taxon>
        <taxon>Clostridia</taxon>
        <taxon>Eubacteriales</taxon>
        <taxon>environmental samples</taxon>
    </lineage>
</organism>
<keyword evidence="4 10" id="KW-0963">Cytoplasm</keyword>
<sequence length="189" mass="21024">MSKKDQPHEEALHETPQQEEPVTPQQEAVVTEAAPSSEELSAALENTEKALAALKDKEDQFLRLAAEYDNFRRRSQKEKETTWADAKFDTAAAFLPVYDNLERALKLECSDAAYQRGVEMTMAQLKEILAKLGIEEISALGQPFDPKLHNAVMHVEDADAGESTVVEVFQAGFQSGEKVIRFAMVKVAN</sequence>
<dbReference type="NCBIfam" id="NF010738">
    <property type="entry name" value="PRK14140.1"/>
    <property type="match status" value="1"/>
</dbReference>
<evidence type="ECO:0000313" key="14">
    <source>
        <dbReference type="EMBL" id="SBV92887.1"/>
    </source>
</evidence>
<evidence type="ECO:0000256" key="12">
    <source>
        <dbReference type="RuleBase" id="RU004478"/>
    </source>
</evidence>